<gene>
    <name evidence="6" type="ORF">BCR43DRAFT_516854</name>
</gene>
<dbReference type="OMA" id="FGATQMR"/>
<reference evidence="6 7" key="1">
    <citation type="submission" date="2016-07" db="EMBL/GenBank/DDBJ databases">
        <title>Pervasive Adenine N6-methylation of Active Genes in Fungi.</title>
        <authorList>
            <consortium name="DOE Joint Genome Institute"/>
            <person name="Mondo S.J."/>
            <person name="Dannebaum R.O."/>
            <person name="Kuo R.C."/>
            <person name="Labutti K."/>
            <person name="Haridas S."/>
            <person name="Kuo A."/>
            <person name="Salamov A."/>
            <person name="Ahrendt S.R."/>
            <person name="Lipzen A."/>
            <person name="Sullivan W."/>
            <person name="Andreopoulos W.B."/>
            <person name="Clum A."/>
            <person name="Lindquist E."/>
            <person name="Daum C."/>
            <person name="Ramamoorthy G.K."/>
            <person name="Gryganskyi A."/>
            <person name="Culley D."/>
            <person name="Magnuson J.K."/>
            <person name="James T.Y."/>
            <person name="O'Malley M.A."/>
            <person name="Stajich J.E."/>
            <person name="Spatafora J.W."/>
            <person name="Visel A."/>
            <person name="Grigoriev I.V."/>
        </authorList>
    </citation>
    <scope>NUCLEOTIDE SEQUENCE [LARGE SCALE GENOMIC DNA]</scope>
    <source>
        <strain evidence="6 7">NRRL 2496</strain>
    </source>
</reference>
<evidence type="ECO:0000256" key="5">
    <source>
        <dbReference type="SAM" id="MobiDB-lite"/>
    </source>
</evidence>
<dbReference type="STRING" id="13706.A0A1X2H622"/>
<dbReference type="Gene3D" id="1.10.287.3980">
    <property type="match status" value="1"/>
</dbReference>
<evidence type="ECO:0000313" key="7">
    <source>
        <dbReference type="Proteomes" id="UP000242180"/>
    </source>
</evidence>
<comment type="similarity">
    <text evidence="1">Belongs to the bacterial ribosomal protein bL34 family.</text>
</comment>
<feature type="region of interest" description="Disordered" evidence="5">
    <location>
        <begin position="74"/>
        <end position="94"/>
    </location>
</feature>
<dbReference type="FunCoup" id="A0A1X2H622">
    <property type="interactions" value="176"/>
</dbReference>
<dbReference type="GO" id="GO:0005762">
    <property type="term" value="C:mitochondrial large ribosomal subunit"/>
    <property type="evidence" value="ECO:0007669"/>
    <property type="project" value="TreeGrafter"/>
</dbReference>
<evidence type="ECO:0000256" key="1">
    <source>
        <dbReference type="ARBA" id="ARBA00010111"/>
    </source>
</evidence>
<dbReference type="Proteomes" id="UP000242180">
    <property type="component" value="Unassembled WGS sequence"/>
</dbReference>
<evidence type="ECO:0000256" key="2">
    <source>
        <dbReference type="ARBA" id="ARBA00022980"/>
    </source>
</evidence>
<evidence type="ECO:0000313" key="6">
    <source>
        <dbReference type="EMBL" id="ORY93837.1"/>
    </source>
</evidence>
<sequence length="94" mass="10304">MAPRALLGAAAARPTVAASTMTASQATPSLLGSSLFSWNPFASTQARFISYGNSYQPSNLVRKRRHGFLSRITKKSGRRVLQRRLAKGRKNMSH</sequence>
<comment type="caution">
    <text evidence="6">The sequence shown here is derived from an EMBL/GenBank/DDBJ whole genome shotgun (WGS) entry which is preliminary data.</text>
</comment>
<dbReference type="AlphaFoldDB" id="A0A1X2H622"/>
<evidence type="ECO:0000256" key="4">
    <source>
        <dbReference type="ARBA" id="ARBA00035274"/>
    </source>
</evidence>
<proteinExistence type="inferred from homology"/>
<dbReference type="PANTHER" id="PTHR14503">
    <property type="entry name" value="MITOCHONDRIAL RIBOSOMAL PROTEIN 34 FAMILY MEMBER"/>
    <property type="match status" value="1"/>
</dbReference>
<dbReference type="NCBIfam" id="TIGR01030">
    <property type="entry name" value="rpmH_bact"/>
    <property type="match status" value="1"/>
</dbReference>
<dbReference type="Pfam" id="PF00468">
    <property type="entry name" value="Ribosomal_L34"/>
    <property type="match status" value="1"/>
</dbReference>
<evidence type="ECO:0000256" key="3">
    <source>
        <dbReference type="ARBA" id="ARBA00023274"/>
    </source>
</evidence>
<accession>A0A1X2H622</accession>
<keyword evidence="3" id="KW-0687">Ribonucleoprotein</keyword>
<protein>
    <recommendedName>
        <fullName evidence="4">Large ribosomal subunit protein bL34m</fullName>
    </recommendedName>
</protein>
<dbReference type="PANTHER" id="PTHR14503:SF4">
    <property type="entry name" value="LARGE RIBOSOMAL SUBUNIT PROTEIN BL34M"/>
    <property type="match status" value="1"/>
</dbReference>
<dbReference type="InParanoid" id="A0A1X2H622"/>
<dbReference type="InterPro" id="IPR000271">
    <property type="entry name" value="Ribosomal_bL34"/>
</dbReference>
<dbReference type="GO" id="GO:0006412">
    <property type="term" value="P:translation"/>
    <property type="evidence" value="ECO:0007669"/>
    <property type="project" value="InterPro"/>
</dbReference>
<dbReference type="GO" id="GO:0003735">
    <property type="term" value="F:structural constituent of ribosome"/>
    <property type="evidence" value="ECO:0007669"/>
    <property type="project" value="InterPro"/>
</dbReference>
<dbReference type="OrthoDB" id="431691at2759"/>
<name>A0A1X2H622_SYNRA</name>
<organism evidence="6 7">
    <name type="scientific">Syncephalastrum racemosum</name>
    <name type="common">Filamentous fungus</name>
    <dbReference type="NCBI Taxonomy" id="13706"/>
    <lineage>
        <taxon>Eukaryota</taxon>
        <taxon>Fungi</taxon>
        <taxon>Fungi incertae sedis</taxon>
        <taxon>Mucoromycota</taxon>
        <taxon>Mucoromycotina</taxon>
        <taxon>Mucoromycetes</taxon>
        <taxon>Mucorales</taxon>
        <taxon>Syncephalastraceae</taxon>
        <taxon>Syncephalastrum</taxon>
    </lineage>
</organism>
<dbReference type="FunFam" id="1.10.287.3980:FF:000001">
    <property type="entry name" value="Mitochondrial ribosomal protein L34"/>
    <property type="match status" value="1"/>
</dbReference>
<keyword evidence="2 6" id="KW-0689">Ribosomal protein</keyword>
<dbReference type="EMBL" id="MCGN01000008">
    <property type="protein sequence ID" value="ORY93837.1"/>
    <property type="molecule type" value="Genomic_DNA"/>
</dbReference>
<keyword evidence="7" id="KW-1185">Reference proteome</keyword>